<dbReference type="AlphaFoldDB" id="A0A6H5GAI5"/>
<dbReference type="EMBL" id="CADCXU010009051">
    <property type="protein sequence ID" value="CAA9999791.1"/>
    <property type="molecule type" value="Genomic_DNA"/>
</dbReference>
<dbReference type="PANTHER" id="PTHR23235:SF178">
    <property type="entry name" value="C2H2-TYPE DOMAIN-CONTAINING PROTEIN-RELATED"/>
    <property type="match status" value="1"/>
</dbReference>
<feature type="signal peptide" evidence="7">
    <location>
        <begin position="1"/>
        <end position="21"/>
    </location>
</feature>
<evidence type="ECO:0000256" key="5">
    <source>
        <dbReference type="PROSITE-ProRule" id="PRU00042"/>
    </source>
</evidence>
<evidence type="ECO:0000256" key="7">
    <source>
        <dbReference type="SAM" id="SignalP"/>
    </source>
</evidence>
<keyword evidence="3 5" id="KW-0863">Zinc-finger</keyword>
<dbReference type="FunFam" id="3.30.160.60:FF:000100">
    <property type="entry name" value="Zinc finger 45-like"/>
    <property type="match status" value="1"/>
</dbReference>
<feature type="domain" description="C2H2-type" evidence="8">
    <location>
        <begin position="244"/>
        <end position="271"/>
    </location>
</feature>
<gene>
    <name evidence="9" type="ORF">NTEN_LOCUS6043</name>
</gene>
<sequence length="297" mass="33855">MWSSLGQCLWLSFGLIPFCFQMTPEELNSLFCHEVFGSLKGHQCTVCGRVFPYRYQLMVHARYHSLPVSVSNFTSAIPSYFLKVQTHKNRVFILQEENNAAQPVENTGDVVAAAAAVAKEWNGHTLVETLQPPPMPSTAAAHQVPTAGPAPPASNTPKNHICTQCGRGFSRKEHLANHMNRHTGETPWSCTECGKAFRRKEHLTIHTRIHTGERPYRCVVCGKGFRRKELLTIHNRIHTGERPYRCLVCGKGFMRKELLTIHNRIHTGTLPEFYLHLTLLRIWSKFRRECRPDTGRM</sequence>
<keyword evidence="1" id="KW-0479">Metal-binding</keyword>
<reference evidence="9 10" key="1">
    <citation type="submission" date="2020-02" db="EMBL/GenBank/DDBJ databases">
        <authorList>
            <person name="Ferguson B K."/>
        </authorList>
    </citation>
    <scope>NUCLEOTIDE SEQUENCE [LARGE SCALE GENOMIC DNA]</scope>
</reference>
<name>A0A6H5GAI5_9HEMI</name>
<evidence type="ECO:0000256" key="3">
    <source>
        <dbReference type="ARBA" id="ARBA00022771"/>
    </source>
</evidence>
<evidence type="ECO:0000313" key="10">
    <source>
        <dbReference type="Proteomes" id="UP000479000"/>
    </source>
</evidence>
<feature type="domain" description="C2H2-type" evidence="8">
    <location>
        <begin position="188"/>
        <end position="215"/>
    </location>
</feature>
<dbReference type="GO" id="GO:0008270">
    <property type="term" value="F:zinc ion binding"/>
    <property type="evidence" value="ECO:0007669"/>
    <property type="project" value="UniProtKB-KW"/>
</dbReference>
<accession>A0A6H5GAI5</accession>
<dbReference type="GO" id="GO:0000978">
    <property type="term" value="F:RNA polymerase II cis-regulatory region sequence-specific DNA binding"/>
    <property type="evidence" value="ECO:0007669"/>
    <property type="project" value="TreeGrafter"/>
</dbReference>
<evidence type="ECO:0000256" key="2">
    <source>
        <dbReference type="ARBA" id="ARBA00022737"/>
    </source>
</evidence>
<dbReference type="OrthoDB" id="654211at2759"/>
<dbReference type="FunFam" id="3.30.160.60:FF:002343">
    <property type="entry name" value="Zinc finger protein 33A"/>
    <property type="match status" value="2"/>
</dbReference>
<keyword evidence="7" id="KW-0732">Signal</keyword>
<dbReference type="Proteomes" id="UP000479000">
    <property type="component" value="Unassembled WGS sequence"/>
</dbReference>
<proteinExistence type="predicted"/>
<dbReference type="InterPro" id="IPR013087">
    <property type="entry name" value="Znf_C2H2_type"/>
</dbReference>
<feature type="chain" id="PRO_5026336318" description="C2H2-type domain-containing protein" evidence="7">
    <location>
        <begin position="22"/>
        <end position="297"/>
    </location>
</feature>
<feature type="region of interest" description="Disordered" evidence="6">
    <location>
        <begin position="135"/>
        <end position="158"/>
    </location>
</feature>
<protein>
    <recommendedName>
        <fullName evidence="8">C2H2-type domain-containing protein</fullName>
    </recommendedName>
</protein>
<keyword evidence="2" id="KW-0677">Repeat</keyword>
<feature type="domain" description="C2H2-type" evidence="8">
    <location>
        <begin position="216"/>
        <end position="243"/>
    </location>
</feature>
<evidence type="ECO:0000313" key="9">
    <source>
        <dbReference type="EMBL" id="CAA9999791.1"/>
    </source>
</evidence>
<feature type="domain" description="C2H2-type" evidence="8">
    <location>
        <begin position="160"/>
        <end position="187"/>
    </location>
</feature>
<evidence type="ECO:0000256" key="6">
    <source>
        <dbReference type="SAM" id="MobiDB-lite"/>
    </source>
</evidence>
<keyword evidence="4" id="KW-0862">Zinc</keyword>
<feature type="domain" description="C2H2-type" evidence="8">
    <location>
        <begin position="42"/>
        <end position="65"/>
    </location>
</feature>
<evidence type="ECO:0000256" key="1">
    <source>
        <dbReference type="ARBA" id="ARBA00022723"/>
    </source>
</evidence>
<dbReference type="GO" id="GO:0000981">
    <property type="term" value="F:DNA-binding transcription factor activity, RNA polymerase II-specific"/>
    <property type="evidence" value="ECO:0007669"/>
    <property type="project" value="TreeGrafter"/>
</dbReference>
<dbReference type="PANTHER" id="PTHR23235">
    <property type="entry name" value="KRUEPPEL-LIKE TRANSCRIPTION FACTOR"/>
    <property type="match status" value="1"/>
</dbReference>
<dbReference type="Gene3D" id="3.30.160.60">
    <property type="entry name" value="Classic Zinc Finger"/>
    <property type="match status" value="4"/>
</dbReference>
<organism evidence="9 10">
    <name type="scientific">Nesidiocoris tenuis</name>
    <dbReference type="NCBI Taxonomy" id="355587"/>
    <lineage>
        <taxon>Eukaryota</taxon>
        <taxon>Metazoa</taxon>
        <taxon>Ecdysozoa</taxon>
        <taxon>Arthropoda</taxon>
        <taxon>Hexapoda</taxon>
        <taxon>Insecta</taxon>
        <taxon>Pterygota</taxon>
        <taxon>Neoptera</taxon>
        <taxon>Paraneoptera</taxon>
        <taxon>Hemiptera</taxon>
        <taxon>Heteroptera</taxon>
        <taxon>Panheteroptera</taxon>
        <taxon>Cimicomorpha</taxon>
        <taxon>Miridae</taxon>
        <taxon>Dicyphina</taxon>
        <taxon>Nesidiocoris</taxon>
    </lineage>
</organism>
<dbReference type="InterPro" id="IPR036236">
    <property type="entry name" value="Znf_C2H2_sf"/>
</dbReference>
<dbReference type="Pfam" id="PF00096">
    <property type="entry name" value="zf-C2H2"/>
    <property type="match status" value="5"/>
</dbReference>
<dbReference type="SMART" id="SM00355">
    <property type="entry name" value="ZnF_C2H2"/>
    <property type="match status" value="5"/>
</dbReference>
<dbReference type="PROSITE" id="PS50157">
    <property type="entry name" value="ZINC_FINGER_C2H2_2"/>
    <property type="match status" value="5"/>
</dbReference>
<keyword evidence="10" id="KW-1185">Reference proteome</keyword>
<dbReference type="FunFam" id="3.30.160.60:FF:000295">
    <property type="entry name" value="zinc finger protein 19"/>
    <property type="match status" value="1"/>
</dbReference>
<dbReference type="SUPFAM" id="SSF57667">
    <property type="entry name" value="beta-beta-alpha zinc fingers"/>
    <property type="match status" value="3"/>
</dbReference>
<evidence type="ECO:0000256" key="4">
    <source>
        <dbReference type="ARBA" id="ARBA00022833"/>
    </source>
</evidence>
<evidence type="ECO:0000259" key="8">
    <source>
        <dbReference type="PROSITE" id="PS50157"/>
    </source>
</evidence>
<dbReference type="PROSITE" id="PS00028">
    <property type="entry name" value="ZINC_FINGER_C2H2_1"/>
    <property type="match status" value="5"/>
</dbReference>